<proteinExistence type="predicted"/>
<reference evidence="2" key="2">
    <citation type="submission" date="2022-12" db="EMBL/GenBank/DDBJ databases">
        <authorList>
            <person name="Dechsakulwatana C."/>
            <person name="Rungsihiranrut A."/>
            <person name="Muangchinda C."/>
            <person name="Ningthoujam R."/>
            <person name="Klankeo P."/>
            <person name="Pinyakong O."/>
        </authorList>
    </citation>
    <scope>NUCLEOTIDE SEQUENCE</scope>
    <source>
        <strain evidence="2">TL01-2</strain>
    </source>
</reference>
<keyword evidence="1" id="KW-0732">Signal</keyword>
<gene>
    <name evidence="2" type="ORF">O0Q50_19355</name>
</gene>
<feature type="signal peptide" evidence="1">
    <location>
        <begin position="1"/>
        <end position="24"/>
    </location>
</feature>
<organism evidence="2 3">
    <name type="scientific">Priestia aryabhattai</name>
    <name type="common">Bacillus aryabhattai</name>
    <dbReference type="NCBI Taxonomy" id="412384"/>
    <lineage>
        <taxon>Bacteria</taxon>
        <taxon>Bacillati</taxon>
        <taxon>Bacillota</taxon>
        <taxon>Bacilli</taxon>
        <taxon>Bacillales</taxon>
        <taxon>Bacillaceae</taxon>
        <taxon>Priestia</taxon>
    </lineage>
</organism>
<dbReference type="RefSeq" id="WP_316910560.1">
    <property type="nucleotide sequence ID" value="NZ_JAPTGD010000002.1"/>
</dbReference>
<name>A0AAX6NBT7_PRIAR</name>
<evidence type="ECO:0008006" key="4">
    <source>
        <dbReference type="Google" id="ProtNLM"/>
    </source>
</evidence>
<evidence type="ECO:0000313" key="2">
    <source>
        <dbReference type="EMBL" id="MDU9693332.1"/>
    </source>
</evidence>
<dbReference type="SUPFAM" id="SSF82171">
    <property type="entry name" value="DPP6 N-terminal domain-like"/>
    <property type="match status" value="1"/>
</dbReference>
<reference evidence="2" key="1">
    <citation type="journal article" date="2022" name="J Environ Chem Eng">
        <title>Biodegradation of petroleum oil using a constructed nonpathogenic and heavy metal-tolerant bacterial consortium isolated from marine sponges.</title>
        <authorList>
            <person name="Dechsakulwatana C."/>
            <person name="Rungsihiranrut A."/>
            <person name="Muangchinda C."/>
            <person name="Ningthoujam R."/>
            <person name="Klankeo P."/>
            <person name="Pinyakong O."/>
        </authorList>
    </citation>
    <scope>NUCLEOTIDE SEQUENCE</scope>
    <source>
        <strain evidence="2">TL01-2</strain>
    </source>
</reference>
<dbReference type="InterPro" id="IPR011042">
    <property type="entry name" value="6-blade_b-propeller_TolB-like"/>
</dbReference>
<evidence type="ECO:0000256" key="1">
    <source>
        <dbReference type="SAM" id="SignalP"/>
    </source>
</evidence>
<protein>
    <recommendedName>
        <fullName evidence="4">S9 family peptidase</fullName>
    </recommendedName>
</protein>
<dbReference type="Proteomes" id="UP001269400">
    <property type="component" value="Unassembled WGS sequence"/>
</dbReference>
<dbReference type="EMBL" id="JAPTGD010000002">
    <property type="protein sequence ID" value="MDU9693332.1"/>
    <property type="molecule type" value="Genomic_DNA"/>
</dbReference>
<comment type="caution">
    <text evidence="2">The sequence shown here is derived from an EMBL/GenBank/DDBJ whole genome shotgun (WGS) entry which is preliminary data.</text>
</comment>
<feature type="chain" id="PRO_5043836731" description="S9 family peptidase" evidence="1">
    <location>
        <begin position="25"/>
        <end position="349"/>
    </location>
</feature>
<dbReference type="Gene3D" id="2.120.10.30">
    <property type="entry name" value="TolB, C-terminal domain"/>
    <property type="match status" value="1"/>
</dbReference>
<dbReference type="AlphaFoldDB" id="A0AAX6NBT7"/>
<evidence type="ECO:0000313" key="3">
    <source>
        <dbReference type="Proteomes" id="UP001269400"/>
    </source>
</evidence>
<sequence>MKKSRILFCLIILSSLLTPSMVSASGSNQTKLLITFSDINSPQDYVNYYTFDPLNKKEEHLFRRRADFYPTGVISKDQKSLYINRLEDLGGKSYVGLYHWPLPAKPNQAPSLLTNRKQIWGVDHLRINDTKGEIYMRVIQPSQRSAQLATYNISKKQTTIWDYPNKDIEVHNFDYNPVTDQVIALEYSLTEEVSNIAQANKRQILLKPPAYHVVLYDSMGKKIREVTTIKKHILDISFAPDGKTALFSATDQIGSEAKYSVYSLDLTNEKMTALFTETENYTKIKQPQYSPDSETVYFLTIKKDAPLLSTEVGRKVRPRILASYNLKTKEISEVWPKEKGTINNFLILR</sequence>
<accession>A0AAX6NBT7</accession>